<dbReference type="EMBL" id="JACENC010000170">
    <property type="protein sequence ID" value="MBA4454164.1"/>
    <property type="molecule type" value="Genomic_DNA"/>
</dbReference>
<name>A0AC60W3F6_9ARCH</name>
<comment type="caution">
    <text evidence="1">The sequence shown here is derived from an EMBL/GenBank/DDBJ whole genome shotgun (WGS) entry which is preliminary data.</text>
</comment>
<evidence type="ECO:0000313" key="1">
    <source>
        <dbReference type="EMBL" id="MBA4454164.1"/>
    </source>
</evidence>
<gene>
    <name evidence="1" type="ORF">H2B05_04390</name>
</gene>
<dbReference type="Proteomes" id="UP000526786">
    <property type="component" value="Unassembled WGS sequence"/>
</dbReference>
<reference evidence="1 2" key="1">
    <citation type="journal article" date="2020" name="Appl. Environ. Microbiol.">
        <title>Genomic Characteristics of a Novel Species of Ammonia-Oxidizing Archaea from the Jiulong River Estuary.</title>
        <authorList>
            <person name="Zou D."/>
            <person name="Wan R."/>
            <person name="Han L."/>
            <person name="Xu M.N."/>
            <person name="Liu Y."/>
            <person name="Liu H."/>
            <person name="Kao S.J."/>
            <person name="Li M."/>
        </authorList>
    </citation>
    <scope>NUCLEOTIDE SEQUENCE [LARGE SCALE GENOMIC DNA]</scope>
    <source>
        <strain evidence="1">W2bin3</strain>
    </source>
</reference>
<sequence>MADVTVVRYSFEGEKFEILVKPDPALDFKLGKKKDISSVLVSDDIYTDSSKGTKPSTDKLLKAFKTEDLAEVAQAILKKGDLNLTTDQRRKMVEAKKKQIVEFIAKTYVDPRTHLPHPPLRIEQALKDARVSVDPQKSVDEQVKELVEKLRSIIPLKSENLSLEIIIPAQFASQSYAVLKSVGSLKKEEWQNNGSLKAILEIPAAARPNVIDRLGSITKGSATVEVMQ</sequence>
<proteinExistence type="predicted"/>
<evidence type="ECO:0000313" key="2">
    <source>
        <dbReference type="Proteomes" id="UP000526786"/>
    </source>
</evidence>
<organism evidence="1 2">
    <name type="scientific">Candidatus Nitrosomaritimum aestuariumsis</name>
    <dbReference type="NCBI Taxonomy" id="3342354"/>
    <lineage>
        <taxon>Archaea</taxon>
        <taxon>Nitrososphaerota</taxon>
        <taxon>Nitrososphaeria</taxon>
        <taxon>Nitrosopumilales</taxon>
        <taxon>Nitrosopumilaceae</taxon>
        <taxon>Candidatus Nitrosomaritimum</taxon>
    </lineage>
</organism>
<protein>
    <submittedName>
        <fullName evidence="1">Ribosome assembly factor SBDS</fullName>
    </submittedName>
</protein>
<accession>A0AC60W3F6</accession>